<name>A0A5J4PQ93_9ZZZZ</name>
<comment type="caution">
    <text evidence="1">The sequence shown here is derived from an EMBL/GenBank/DDBJ whole genome shotgun (WGS) entry which is preliminary data.</text>
</comment>
<sequence>DLQEEKTWAQNLTHDIPETGYLGIDAIPMSPLECKYMRIQIYEG</sequence>
<evidence type="ECO:0000313" key="1">
    <source>
        <dbReference type="EMBL" id="KAA6310483.1"/>
    </source>
</evidence>
<dbReference type="EMBL" id="SNRY01007408">
    <property type="protein sequence ID" value="KAA6310483.1"/>
    <property type="molecule type" value="Genomic_DNA"/>
</dbReference>
<protein>
    <submittedName>
        <fullName evidence="1">Uncharacterized protein</fullName>
    </submittedName>
</protein>
<organism evidence="1">
    <name type="scientific">termite gut metagenome</name>
    <dbReference type="NCBI Taxonomy" id="433724"/>
    <lineage>
        <taxon>unclassified sequences</taxon>
        <taxon>metagenomes</taxon>
        <taxon>organismal metagenomes</taxon>
    </lineage>
</organism>
<proteinExistence type="predicted"/>
<feature type="non-terminal residue" evidence="1">
    <location>
        <position position="1"/>
    </location>
</feature>
<reference evidence="1" key="1">
    <citation type="submission" date="2019-03" db="EMBL/GenBank/DDBJ databases">
        <title>Single cell metagenomics reveals metabolic interactions within the superorganism composed of flagellate Streblomastix strix and complex community of Bacteroidetes bacteria on its surface.</title>
        <authorList>
            <person name="Treitli S.C."/>
            <person name="Kolisko M."/>
            <person name="Husnik F."/>
            <person name="Keeling P."/>
            <person name="Hampl V."/>
        </authorList>
    </citation>
    <scope>NUCLEOTIDE SEQUENCE</scope>
    <source>
        <strain evidence="1">STM</strain>
    </source>
</reference>
<gene>
    <name evidence="1" type="ORF">EZS27_038221</name>
</gene>
<dbReference type="AlphaFoldDB" id="A0A5J4PQ93"/>
<accession>A0A5J4PQ93</accession>